<evidence type="ECO:0000313" key="2">
    <source>
        <dbReference type="Proteomes" id="UP000193240"/>
    </source>
</evidence>
<protein>
    <submittedName>
        <fullName evidence="1">Uncharacterized protein</fullName>
    </submittedName>
</protein>
<evidence type="ECO:0000313" key="1">
    <source>
        <dbReference type="EMBL" id="OSS45237.1"/>
    </source>
</evidence>
<accession>A0A1Y2LPX8</accession>
<sequence length="324" mass="34083">MTITVVNTPSVTTIPTPVGFFPVLKTGAATVPAHTSAVIGRHRRASLQSRARHLDLLRRLPITLAENTAGYIVLDDGEGKDLRRTFPVYVECQPNNILNNVIGDDNQPIYFDRFIFANPEGFPIMNTLVVNTTSAINCCNVCQRQGFCAGTFYVPSRRECHVLLTQAAPTSSVPSLAGPSSLPPFPLPSSNTSLSYPIASGAPYPAGNNSAAALPTAASGILLSTMIPVATLISSSIGGIMSIQPIVEALSSGTFEQPSAGTCSAGSLSLYLGKAYGRVGFDSSKAIVISNGPCGREGVEYDQAAPVSLEQLTQLSVRSLHRSS</sequence>
<dbReference type="OMA" id="RDSHELS"/>
<dbReference type="AlphaFoldDB" id="A0A1Y2LPX8"/>
<keyword evidence="2" id="KW-1185">Reference proteome</keyword>
<organism evidence="1 2">
    <name type="scientific">Epicoccum nigrum</name>
    <name type="common">Soil fungus</name>
    <name type="synonym">Epicoccum purpurascens</name>
    <dbReference type="NCBI Taxonomy" id="105696"/>
    <lineage>
        <taxon>Eukaryota</taxon>
        <taxon>Fungi</taxon>
        <taxon>Dikarya</taxon>
        <taxon>Ascomycota</taxon>
        <taxon>Pezizomycotina</taxon>
        <taxon>Dothideomycetes</taxon>
        <taxon>Pleosporomycetidae</taxon>
        <taxon>Pleosporales</taxon>
        <taxon>Pleosporineae</taxon>
        <taxon>Didymellaceae</taxon>
        <taxon>Epicoccum</taxon>
    </lineage>
</organism>
<name>A0A1Y2LPX8_EPING</name>
<dbReference type="EMBL" id="KZ107854">
    <property type="protein sequence ID" value="OSS45237.1"/>
    <property type="molecule type" value="Genomic_DNA"/>
</dbReference>
<dbReference type="Proteomes" id="UP000193240">
    <property type="component" value="Unassembled WGS sequence"/>
</dbReference>
<proteinExistence type="predicted"/>
<dbReference type="InParanoid" id="A0A1Y2LPX8"/>
<gene>
    <name evidence="1" type="ORF">B5807_10442</name>
</gene>
<reference evidence="1 2" key="1">
    <citation type="journal article" date="2017" name="Genome Announc.">
        <title>Genome sequence of the saprophytic ascomycete Epicoccum nigrum ICMP 19927 strain isolated from New Zealand.</title>
        <authorList>
            <person name="Fokin M."/>
            <person name="Fleetwood D."/>
            <person name="Weir B.S."/>
            <person name="Villas-Boas S.G."/>
        </authorList>
    </citation>
    <scope>NUCLEOTIDE SEQUENCE [LARGE SCALE GENOMIC DNA]</scope>
    <source>
        <strain evidence="1 2">ICMP 19927</strain>
    </source>
</reference>